<sequence>MSMDASAIKQIQNTAPHTEANQQLKNTESNPAIILPDTCKLVDIEHLQQFRNRFRAALKTNALEDFANYYGDNQEDLFTQVFVQPESMTAKAIFNLYEVDAEPGHGDHTASLTLVKTAPFRSLRNIDGDRHSQQALAEWMEDWRDNLRALDNKGELLNINQAIAAIRRITIEATAKSDSEVTNFGASQSAMESIEAKSEEQLPAYLQFTCEPYKALSERTFTLRLAVLTGHKTPQLTTRVIKLEEHEEAMAEEFKNLLKDSLPENAKIYIGGFNLNP</sequence>
<evidence type="ECO:0008006" key="4">
    <source>
        <dbReference type="Google" id="ProtNLM"/>
    </source>
</evidence>
<keyword evidence="3" id="KW-1185">Reference proteome</keyword>
<feature type="compositionally biased region" description="Polar residues" evidence="1">
    <location>
        <begin position="9"/>
        <end position="29"/>
    </location>
</feature>
<proteinExistence type="predicted"/>
<evidence type="ECO:0000313" key="3">
    <source>
        <dbReference type="Proteomes" id="UP000188219"/>
    </source>
</evidence>
<name>A0A1Q2M408_9GAMM</name>
<reference evidence="2" key="1">
    <citation type="submission" date="2017-02" db="EMBL/GenBank/DDBJ databases">
        <title>Genome of Microbulbifer agarilyticus GP101.</title>
        <authorList>
            <person name="Jung J."/>
            <person name="Bae S.S."/>
            <person name="Baek K."/>
        </authorList>
    </citation>
    <scope>NUCLEOTIDE SEQUENCE [LARGE SCALE GENOMIC DNA]</scope>
    <source>
        <strain evidence="2">GP101</strain>
    </source>
</reference>
<dbReference type="STRING" id="260552.Mag101_07305"/>
<dbReference type="InterPro" id="IPR019276">
    <property type="entry name" value="DUF2303"/>
</dbReference>
<protein>
    <recommendedName>
        <fullName evidence="4">DUF2303 domain-containing protein</fullName>
    </recommendedName>
</protein>
<dbReference type="RefSeq" id="WP_077402839.1">
    <property type="nucleotide sequence ID" value="NZ_CP019650.1"/>
</dbReference>
<organism evidence="2 3">
    <name type="scientific">Microbulbifer agarilyticus</name>
    <dbReference type="NCBI Taxonomy" id="260552"/>
    <lineage>
        <taxon>Bacteria</taxon>
        <taxon>Pseudomonadati</taxon>
        <taxon>Pseudomonadota</taxon>
        <taxon>Gammaproteobacteria</taxon>
        <taxon>Cellvibrionales</taxon>
        <taxon>Microbulbiferaceae</taxon>
        <taxon>Microbulbifer</taxon>
    </lineage>
</organism>
<dbReference type="EMBL" id="CP019650">
    <property type="protein sequence ID" value="AQQ67465.1"/>
    <property type="molecule type" value="Genomic_DNA"/>
</dbReference>
<dbReference type="AlphaFoldDB" id="A0A1Q2M408"/>
<dbReference type="KEGG" id="maga:Mag101_07305"/>
<dbReference type="Proteomes" id="UP000188219">
    <property type="component" value="Chromosome"/>
</dbReference>
<dbReference type="Pfam" id="PF10065">
    <property type="entry name" value="DUF2303"/>
    <property type="match status" value="1"/>
</dbReference>
<evidence type="ECO:0000256" key="1">
    <source>
        <dbReference type="SAM" id="MobiDB-lite"/>
    </source>
</evidence>
<gene>
    <name evidence="2" type="ORF">Mag101_07305</name>
</gene>
<dbReference type="OrthoDB" id="5731347at2"/>
<feature type="region of interest" description="Disordered" evidence="1">
    <location>
        <begin position="1"/>
        <end position="29"/>
    </location>
</feature>
<evidence type="ECO:0000313" key="2">
    <source>
        <dbReference type="EMBL" id="AQQ67465.1"/>
    </source>
</evidence>
<accession>A0A1Q2M408</accession>